<dbReference type="GO" id="GO:0030246">
    <property type="term" value="F:carbohydrate binding"/>
    <property type="evidence" value="ECO:0007669"/>
    <property type="project" value="InterPro"/>
</dbReference>
<dbReference type="Pfam" id="PF21715">
    <property type="entry name" value="CggR_N"/>
    <property type="match status" value="1"/>
</dbReference>
<proteinExistence type="inferred from homology"/>
<accession>D0BNZ2</accession>
<name>D0BNZ2_9LACT</name>
<reference evidence="7" key="2">
    <citation type="submission" date="2011-10" db="EMBL/GenBank/DDBJ databases">
        <title>The Genome Sequence of Granulicatella elegans ATCC 700633.</title>
        <authorList>
            <consortium name="The Broad Institute Genome Sequencing Platform"/>
            <consortium name="The Broad Institute Genome Sequencing Center for Infectious Disease"/>
            <person name="Earl A."/>
            <person name="Ward D."/>
            <person name="Feldgarden M."/>
            <person name="Gevers D."/>
            <person name="Sibley C.D."/>
            <person name="Field T.R."/>
            <person name="Grinwis M."/>
            <person name="Eshaghurshan C.S."/>
            <person name="Surette M.G."/>
            <person name="Young S.K."/>
            <person name="Zeng Q."/>
            <person name="Gargeya S."/>
            <person name="Fitzgerald M."/>
            <person name="Haas B."/>
            <person name="Abouelleil A."/>
            <person name="Alvarado L."/>
            <person name="Arachchi H.M."/>
            <person name="Berlin A."/>
            <person name="Brown A."/>
            <person name="Chapman S.B."/>
            <person name="Chen Z."/>
            <person name="Dunbar C."/>
            <person name="Freedman E."/>
            <person name="Gearin G."/>
            <person name="Goldberg J."/>
            <person name="Griggs A."/>
            <person name="Gujja S."/>
            <person name="Heiman D."/>
            <person name="Howarth C."/>
            <person name="Larson L."/>
            <person name="Lui A."/>
            <person name="MacDonald P.J.P."/>
            <person name="Montmayeur A."/>
            <person name="Murphy C."/>
            <person name="Neiman D."/>
            <person name="Pearson M."/>
            <person name="Priest M."/>
            <person name="Roberts A."/>
            <person name="Saif S."/>
            <person name="Shea T."/>
            <person name="Shenoy N."/>
            <person name="Sisk P."/>
            <person name="Stolte C."/>
            <person name="Sykes S."/>
            <person name="Wortman J."/>
            <person name="Nusbaum C."/>
            <person name="Birren B."/>
        </authorList>
    </citation>
    <scope>NUCLEOTIDE SEQUENCE [LARGE SCALE GENOMIC DNA]</scope>
    <source>
        <strain evidence="7">ATCC 700633</strain>
    </source>
</reference>
<dbReference type="PANTHER" id="PTHR34294:SF5">
    <property type="entry name" value="CENTRAL GLYCOLYTIC GENES REGULATOR"/>
    <property type="match status" value="1"/>
</dbReference>
<dbReference type="AlphaFoldDB" id="D0BNZ2"/>
<dbReference type="Gene3D" id="1.10.10.10">
    <property type="entry name" value="Winged helix-like DNA-binding domain superfamily/Winged helix DNA-binding domain"/>
    <property type="match status" value="1"/>
</dbReference>
<dbReference type="EMBL" id="ACRF02000004">
    <property type="protein sequence ID" value="EEW92271.1"/>
    <property type="molecule type" value="Genomic_DNA"/>
</dbReference>
<dbReference type="PANTHER" id="PTHR34294">
    <property type="entry name" value="TRANSCRIPTIONAL REGULATOR-RELATED"/>
    <property type="match status" value="1"/>
</dbReference>
<dbReference type="Pfam" id="PF04198">
    <property type="entry name" value="Sugar-bind"/>
    <property type="match status" value="1"/>
</dbReference>
<dbReference type="InterPro" id="IPR037171">
    <property type="entry name" value="NagB/RpiA_transferase-like"/>
</dbReference>
<dbReference type="HOGENOM" id="CLU_054506_2_0_9"/>
<evidence type="ECO:0000259" key="6">
    <source>
        <dbReference type="Pfam" id="PF21715"/>
    </source>
</evidence>
<reference evidence="7" key="1">
    <citation type="submission" date="2009-09" db="EMBL/GenBank/DDBJ databases">
        <authorList>
            <consortium name="The Broad Institute Genome Sequencing Platform"/>
            <person name="Ward D."/>
            <person name="Feldgarden M."/>
            <person name="Earl A."/>
            <person name="Young S.K."/>
            <person name="Zeng Q."/>
            <person name="Koehrsen M."/>
            <person name="Alvarado L."/>
            <person name="Berlin A."/>
            <person name="Bochicchio J."/>
            <person name="Borenstein D."/>
            <person name="Chapman S.B."/>
            <person name="Chen Z."/>
            <person name="Engels R."/>
            <person name="Freedman E."/>
            <person name="Gellesch M."/>
            <person name="Goldberg J."/>
            <person name="Griggs A."/>
            <person name="Gujja S."/>
            <person name="Heilman E."/>
            <person name="Heiman D."/>
            <person name="Hepburn T."/>
            <person name="Howarth C."/>
            <person name="Jen D."/>
            <person name="Larson L."/>
            <person name="Lewis B."/>
            <person name="Mehta T."/>
            <person name="Park D."/>
            <person name="Pearson M."/>
            <person name="Roberts A."/>
            <person name="Saif S."/>
            <person name="Shea T."/>
            <person name="Shenoy N."/>
            <person name="Sisk P."/>
            <person name="Stolte C."/>
            <person name="Sykes S."/>
            <person name="Thomson T."/>
            <person name="Walk T."/>
            <person name="White J."/>
            <person name="Yandava C."/>
            <person name="Sibley C.D."/>
            <person name="Field T.R."/>
            <person name="Grinwis M."/>
            <person name="Eshaghurshan C.S."/>
            <person name="Surette M.G."/>
            <person name="Haas B."/>
            <person name="Nusbaum C."/>
            <person name="Birren B."/>
        </authorList>
    </citation>
    <scope>NUCLEOTIDE SEQUENCE [LARGE SCALE GENOMIC DNA]</scope>
    <source>
        <strain evidence="7">ATCC 700633</strain>
    </source>
</reference>
<feature type="domain" description="Sugar-binding" evidence="5">
    <location>
        <begin position="91"/>
        <end position="338"/>
    </location>
</feature>
<dbReference type="InterPro" id="IPR036390">
    <property type="entry name" value="WH_DNA-bd_sf"/>
</dbReference>
<gene>
    <name evidence="7" type="ORF">HMPREF0446_01677</name>
</gene>
<keyword evidence="3" id="KW-0238">DNA-binding</keyword>
<dbReference type="OrthoDB" id="9793820at2"/>
<dbReference type="SUPFAM" id="SSF46785">
    <property type="entry name" value="Winged helix' DNA-binding domain"/>
    <property type="match status" value="1"/>
</dbReference>
<keyword evidence="8" id="KW-1185">Reference proteome</keyword>
<dbReference type="GO" id="GO:0003677">
    <property type="term" value="F:DNA binding"/>
    <property type="evidence" value="ECO:0007669"/>
    <property type="project" value="UniProtKB-KW"/>
</dbReference>
<dbReference type="InterPro" id="IPR036388">
    <property type="entry name" value="WH-like_DNA-bd_sf"/>
</dbReference>
<feature type="domain" description="CggR N-terminal DNA binding" evidence="6">
    <location>
        <begin position="18"/>
        <end position="86"/>
    </location>
</feature>
<evidence type="ECO:0000313" key="8">
    <source>
        <dbReference type="Proteomes" id="UP000002939"/>
    </source>
</evidence>
<evidence type="ECO:0000256" key="3">
    <source>
        <dbReference type="ARBA" id="ARBA00023125"/>
    </source>
</evidence>
<keyword evidence="2" id="KW-0805">Transcription regulation</keyword>
<dbReference type="STRING" id="626369.HMPREF0446_01677"/>
<comment type="similarity">
    <text evidence="1">Belongs to the SorC transcriptional regulatory family.</text>
</comment>
<evidence type="ECO:0000256" key="2">
    <source>
        <dbReference type="ARBA" id="ARBA00023015"/>
    </source>
</evidence>
<sequence length="342" mass="38020">MDCMTLMQLLVPESNQMLKIRFQILRAIQRTQPIGRRGLAKQLEISERILRSETDILKEQGLITYSAKGMFVTELGKDTYLGLTSIIQQCIEMTDFEKEISDKLGIRFCKVVTDSGPNKGMQISNQVQELMKWMLPVDQSIVTVTGGRTMAMVAEYFSKEILQQREISFVPARGGVGGSTLIQANSVSEKMATKTGGEHFSLYVPEHVSKETYLPLLQEPLVSQTLTMMKQANCLLYSVGNASVMAERRGLVPQESQFIASRRAVGEAFGCFFDAKGKVVFKLPRVGLHLSDLESIPHSIAIVEGAQKAEALMAYAKLAPIDRTWFVIDESLANMVLNGVTR</sequence>
<dbReference type="Proteomes" id="UP000002939">
    <property type="component" value="Unassembled WGS sequence"/>
</dbReference>
<protein>
    <submittedName>
        <fullName evidence="7">Uncharacterized protein</fullName>
    </submittedName>
</protein>
<dbReference type="eggNOG" id="COG2390">
    <property type="taxonomic scope" value="Bacteria"/>
</dbReference>
<dbReference type="RefSeq" id="WP_006703954.1">
    <property type="nucleotide sequence ID" value="NZ_KI391971.1"/>
</dbReference>
<evidence type="ECO:0000256" key="4">
    <source>
        <dbReference type="ARBA" id="ARBA00023163"/>
    </source>
</evidence>
<dbReference type="Gene3D" id="3.40.50.1360">
    <property type="match status" value="1"/>
</dbReference>
<dbReference type="InterPro" id="IPR051054">
    <property type="entry name" value="SorC_transcr_regulators"/>
</dbReference>
<evidence type="ECO:0000313" key="7">
    <source>
        <dbReference type="EMBL" id="EEW92271.1"/>
    </source>
</evidence>
<organism evidence="7 8">
    <name type="scientific">Granulicatella elegans ATCC 700633</name>
    <dbReference type="NCBI Taxonomy" id="626369"/>
    <lineage>
        <taxon>Bacteria</taxon>
        <taxon>Bacillati</taxon>
        <taxon>Bacillota</taxon>
        <taxon>Bacilli</taxon>
        <taxon>Lactobacillales</taxon>
        <taxon>Carnobacteriaceae</taxon>
        <taxon>Granulicatella</taxon>
    </lineage>
</organism>
<evidence type="ECO:0000256" key="1">
    <source>
        <dbReference type="ARBA" id="ARBA00010466"/>
    </source>
</evidence>
<dbReference type="SUPFAM" id="SSF100950">
    <property type="entry name" value="NagB/RpiA/CoA transferase-like"/>
    <property type="match status" value="1"/>
</dbReference>
<dbReference type="InterPro" id="IPR048715">
    <property type="entry name" value="CggR_N"/>
</dbReference>
<keyword evidence="4" id="KW-0804">Transcription</keyword>
<dbReference type="InterPro" id="IPR007324">
    <property type="entry name" value="Sugar-bd_dom_put"/>
</dbReference>
<evidence type="ECO:0000259" key="5">
    <source>
        <dbReference type="Pfam" id="PF04198"/>
    </source>
</evidence>
<comment type="caution">
    <text evidence="7">The sequence shown here is derived from an EMBL/GenBank/DDBJ whole genome shotgun (WGS) entry which is preliminary data.</text>
</comment>